<protein>
    <recommendedName>
        <fullName evidence="2">TauD/TfdA-like domain-containing protein</fullName>
    </recommendedName>
</protein>
<dbReference type="InterPro" id="IPR042098">
    <property type="entry name" value="TauD-like_sf"/>
</dbReference>
<evidence type="ECO:0000259" key="2">
    <source>
        <dbReference type="Pfam" id="PF02668"/>
    </source>
</evidence>
<keyword evidence="1" id="KW-0560">Oxidoreductase</keyword>
<dbReference type="SUPFAM" id="SSF51197">
    <property type="entry name" value="Clavaminate synthase-like"/>
    <property type="match status" value="1"/>
</dbReference>
<dbReference type="InterPro" id="IPR003819">
    <property type="entry name" value="TauD/TfdA-like"/>
</dbReference>
<feature type="domain" description="TauD/TfdA-like" evidence="2">
    <location>
        <begin position="44"/>
        <end position="320"/>
    </location>
</feature>
<evidence type="ECO:0000313" key="3">
    <source>
        <dbReference type="EMBL" id="CEM47226.1"/>
    </source>
</evidence>
<dbReference type="GO" id="GO:0016491">
    <property type="term" value="F:oxidoreductase activity"/>
    <property type="evidence" value="ECO:0007669"/>
    <property type="project" value="UniProtKB-KW"/>
</dbReference>
<accession>A0A0G4HS85</accession>
<dbReference type="VEuPathDB" id="CryptoDB:Cvel_30961"/>
<dbReference type="PhylomeDB" id="A0A0G4HS85"/>
<gene>
    <name evidence="3" type="ORF">Cvel_30961</name>
</gene>
<sequence>MTEGGNELLPQSLDTFLQAALVTPFNASSFGASLFLPMTRQGGETESLLDLMERVEGLAEWLKSAVARHKILRIPGQRFTPESFEHLSSFLGAVQSANCHHGLPKKKAPVITNVNPLVTVLSNEEGFGNKPRGNFWHTEFLARPLPFPDLALLFLEEQERPSFTDFIMQDLLFERINRNATEREFWERVTYKWDYPCEAFGDIGDVRTETECVNGTRALLVPVVQNHPITGKRLFFLWGPGVYERAPAVGPHFLFSDSLDSRPEGAPRLIKKRSVESKKLYERLQSFLDSPQAAGLLVPFGWQRGDLVLMDNFVCAHRARLASY</sequence>
<dbReference type="Pfam" id="PF02668">
    <property type="entry name" value="TauD"/>
    <property type="match status" value="1"/>
</dbReference>
<proteinExistence type="predicted"/>
<dbReference type="AlphaFoldDB" id="A0A0G4HS85"/>
<name>A0A0G4HS85_9ALVE</name>
<dbReference type="Gene3D" id="3.60.130.10">
    <property type="entry name" value="Clavaminate synthase-like"/>
    <property type="match status" value="1"/>
</dbReference>
<organism evidence="3">
    <name type="scientific">Chromera velia CCMP2878</name>
    <dbReference type="NCBI Taxonomy" id="1169474"/>
    <lineage>
        <taxon>Eukaryota</taxon>
        <taxon>Sar</taxon>
        <taxon>Alveolata</taxon>
        <taxon>Colpodellida</taxon>
        <taxon>Chromeraceae</taxon>
        <taxon>Chromera</taxon>
    </lineage>
</organism>
<dbReference type="EMBL" id="CDMZ01003678">
    <property type="protein sequence ID" value="CEM47226.1"/>
    <property type="molecule type" value="Genomic_DNA"/>
</dbReference>
<reference evidence="3" key="1">
    <citation type="submission" date="2014-11" db="EMBL/GenBank/DDBJ databases">
        <authorList>
            <person name="Otto D Thomas"/>
            <person name="Naeem Raeece"/>
        </authorList>
    </citation>
    <scope>NUCLEOTIDE SEQUENCE</scope>
</reference>
<evidence type="ECO:0000256" key="1">
    <source>
        <dbReference type="ARBA" id="ARBA00023002"/>
    </source>
</evidence>